<dbReference type="PATRIC" id="fig|1204725.3.peg.617"/>
<keyword evidence="3" id="KW-1185">Reference proteome</keyword>
<sequence>MGYLICDKCGGYYELQPGEKPEDFSNECECGGELIYSDTFDVIEENEGVYTSNEGVSGAGNEGLHAKQIDDENNEDADVMDVSSNGEDLIINDLSKTSEDYKTSSNKPVENYNASSSKTLEDHNVSSSKTLEDHNVSSTKTLEDHNVSSTKTLEDFRASSMDKTYVKEIKLATQVQEILETKGHYIIKGNGNSKFIKILKEGIETDDGQLIRFKNIINIEDSLEGNSKLKISSEKSGLGNLISNGYQIFSPRKVTLKIKHTDGEIELKDVKSPDAKRCVSFLKRRLNKNNS</sequence>
<organism evidence="2 3">
    <name type="scientific">Methanobacterium formicicum (strain DSM 3637 / PP1)</name>
    <dbReference type="NCBI Taxonomy" id="1204725"/>
    <lineage>
        <taxon>Archaea</taxon>
        <taxon>Methanobacteriati</taxon>
        <taxon>Methanobacteriota</taxon>
        <taxon>Methanomada group</taxon>
        <taxon>Methanobacteria</taxon>
        <taxon>Methanobacteriales</taxon>
        <taxon>Methanobacteriaceae</taxon>
        <taxon>Methanobacterium</taxon>
    </lineage>
</organism>
<evidence type="ECO:0000313" key="3">
    <source>
        <dbReference type="Proteomes" id="UP000007360"/>
    </source>
</evidence>
<evidence type="ECO:0000256" key="1">
    <source>
        <dbReference type="SAM" id="MobiDB-lite"/>
    </source>
</evidence>
<feature type="compositionally biased region" description="Basic and acidic residues" evidence="1">
    <location>
        <begin position="119"/>
        <end position="147"/>
    </location>
</feature>
<accession>K2R1N6</accession>
<feature type="region of interest" description="Disordered" evidence="1">
    <location>
        <begin position="93"/>
        <end position="147"/>
    </location>
</feature>
<proteinExistence type="predicted"/>
<name>K2R1N6_METFP</name>
<dbReference type="Proteomes" id="UP000007360">
    <property type="component" value="Unassembled WGS sequence"/>
</dbReference>
<protein>
    <submittedName>
        <fullName evidence="2">Uncharacterized protein</fullName>
    </submittedName>
</protein>
<evidence type="ECO:0000313" key="2">
    <source>
        <dbReference type="EMBL" id="EKF86428.1"/>
    </source>
</evidence>
<feature type="compositionally biased region" description="Polar residues" evidence="1">
    <location>
        <begin position="103"/>
        <end position="118"/>
    </location>
</feature>
<dbReference type="AlphaFoldDB" id="K2R1N6"/>
<dbReference type="RefSeq" id="WP_004029810.1">
    <property type="nucleotide sequence ID" value="NZ_AMPO01000002.1"/>
</dbReference>
<reference evidence="2 3" key="1">
    <citation type="journal article" date="2012" name="J. Bacteriol.">
        <title>Draft genome sequence of Methanobacterium formicicum DSM 3637, an archaebacterium isolated from the methane producer amoeba Pelomyxa palustris.</title>
        <authorList>
            <person name="Gutierrez G."/>
        </authorList>
    </citation>
    <scope>NUCLEOTIDE SEQUENCE [LARGE SCALE GENOMIC DNA]</scope>
    <source>
        <strain evidence="3">DSM 3637 / PP1</strain>
    </source>
</reference>
<gene>
    <name evidence="2" type="ORF">A994_03058</name>
</gene>
<dbReference type="OrthoDB" id="71589at2157"/>
<dbReference type="EMBL" id="AMPO01000002">
    <property type="protein sequence ID" value="EKF86428.1"/>
    <property type="molecule type" value="Genomic_DNA"/>
</dbReference>
<comment type="caution">
    <text evidence="2">The sequence shown here is derived from an EMBL/GenBank/DDBJ whole genome shotgun (WGS) entry which is preliminary data.</text>
</comment>